<protein>
    <submittedName>
        <fullName evidence="1">Uncharacterized protein</fullName>
    </submittedName>
</protein>
<reference evidence="1 2" key="1">
    <citation type="journal article" date="2015" name="Int. J. Syst. Evol. Microbiol.">
        <title>Methanoculleus taiwanensis sp. nov., a methanogen isolated from deep marine sediment at the deformation front area near Taiwan.</title>
        <authorList>
            <person name="Weng C.Y."/>
            <person name="Chen S.C."/>
            <person name="Lai M.C."/>
            <person name="Wu S.Y."/>
            <person name="Lin S."/>
            <person name="Yang T.F."/>
            <person name="Chen P.C."/>
        </authorList>
    </citation>
    <scope>NUCLEOTIDE SEQUENCE [LARGE SCALE GENOMIC DNA]</scope>
    <source>
        <strain evidence="1 2">CYW4</strain>
    </source>
</reference>
<keyword evidence="2" id="KW-1185">Reference proteome</keyword>
<organism evidence="1 2">
    <name type="scientific">Methanoculleus taiwanensis</name>
    <dbReference type="NCBI Taxonomy" id="1550565"/>
    <lineage>
        <taxon>Archaea</taxon>
        <taxon>Methanobacteriati</taxon>
        <taxon>Methanobacteriota</taxon>
        <taxon>Stenosarchaea group</taxon>
        <taxon>Methanomicrobia</taxon>
        <taxon>Methanomicrobiales</taxon>
        <taxon>Methanomicrobiaceae</taxon>
        <taxon>Methanoculleus</taxon>
    </lineage>
</organism>
<dbReference type="Proteomes" id="UP000290932">
    <property type="component" value="Unassembled WGS sequence"/>
</dbReference>
<evidence type="ECO:0000313" key="2">
    <source>
        <dbReference type="Proteomes" id="UP000290932"/>
    </source>
</evidence>
<evidence type="ECO:0000313" key="1">
    <source>
        <dbReference type="EMBL" id="RXE55511.1"/>
    </source>
</evidence>
<sequence>MPYRWKDKTDVDEAVVVVMNTMDQNQEIKGWLTRTLQQAINDSDPELSRYFFAEVERHRPAALKYFLKPTY</sequence>
<name>A0A498GXK2_9EURY</name>
<proteinExistence type="predicted"/>
<dbReference type="EMBL" id="LHQS01000003">
    <property type="protein sequence ID" value="RXE55511.1"/>
    <property type="molecule type" value="Genomic_DNA"/>
</dbReference>
<dbReference type="AlphaFoldDB" id="A0A498GXK2"/>
<dbReference type="OrthoDB" id="116300at2157"/>
<comment type="caution">
    <text evidence="1">The sequence shown here is derived from an EMBL/GenBank/DDBJ whole genome shotgun (WGS) entry which is preliminary data.</text>
</comment>
<accession>A0A498GXK2</accession>
<gene>
    <name evidence="1" type="ORF">ABH15_12420</name>
</gene>